<keyword evidence="2" id="KW-1185">Reference proteome</keyword>
<gene>
    <name evidence="1" type="ORF">I4F81_006270</name>
</gene>
<comment type="caution">
    <text evidence="1">The sequence shown here is derived from an EMBL/GenBank/DDBJ whole genome shotgun (WGS) entry which is preliminary data.</text>
</comment>
<reference evidence="1" key="1">
    <citation type="submission" date="2019-11" db="EMBL/GenBank/DDBJ databases">
        <title>Nori genome reveals adaptations in red seaweeds to the harsh intertidal environment.</title>
        <authorList>
            <person name="Wang D."/>
            <person name="Mao Y."/>
        </authorList>
    </citation>
    <scope>NUCLEOTIDE SEQUENCE</scope>
    <source>
        <tissue evidence="1">Gametophyte</tissue>
    </source>
</reference>
<evidence type="ECO:0000313" key="1">
    <source>
        <dbReference type="EMBL" id="KAK1863716.1"/>
    </source>
</evidence>
<dbReference type="EMBL" id="CM020619">
    <property type="protein sequence ID" value="KAK1863716.1"/>
    <property type="molecule type" value="Genomic_DNA"/>
</dbReference>
<protein>
    <submittedName>
        <fullName evidence="1">Uncharacterized protein</fullName>
    </submittedName>
</protein>
<accession>A0ACC3C0A2</accession>
<name>A0ACC3C0A2_PYRYE</name>
<proteinExistence type="predicted"/>
<dbReference type="Proteomes" id="UP000798662">
    <property type="component" value="Chromosome 2"/>
</dbReference>
<organism evidence="1 2">
    <name type="scientific">Pyropia yezoensis</name>
    <name type="common">Susabi-nori</name>
    <name type="synonym">Porphyra yezoensis</name>
    <dbReference type="NCBI Taxonomy" id="2788"/>
    <lineage>
        <taxon>Eukaryota</taxon>
        <taxon>Rhodophyta</taxon>
        <taxon>Bangiophyceae</taxon>
        <taxon>Bangiales</taxon>
        <taxon>Bangiaceae</taxon>
        <taxon>Pyropia</taxon>
    </lineage>
</organism>
<sequence length="698" mass="73036">MQRSSLLHRPSALTAATPLSHPRLPSPSRCVLPQMPLRALFVPPRLPPVRCRPPLLRYCVGRPPWRALAMAAAVHLPAGGRAPVLHWFRRALRLHDNPALVDAVRLASAAPAAAGAGTGGGRRADVGVGEAAPLAMLYVLEPAAVTAPHTGAVRLRFLLETLAELDTALRARGSALRIVRGDAPAAVAAAAVRWGASTLVYEDDDSPDGRERDAAVAAAALAAGLSVVTAVGHTLYPPAQLLEAAGGTAPRTMGAFTSLVGRVGEPPPPLPDVGDTLPPPPPLADGEAAGDYAVPSLEDLGWTTAAAAGLRVQGGEAAGLARMEKFLARRGGEAVRKFEKPKTSMVAWRTPDTTVLSPYLANGAVSVRTFYARLREVERAGGGRHTHPPVSLVGQLLWREHFHLLAGTVPHFDRMVGNPLSRQIPWDDPATDAAAAERHAAWAEARTGYPAVDAFMAQLRKEGWVHHLGRHMLACFLTRGDLWVSWTAGAATFEELLVDWDPALNAGNWLWLSASAFFNAYYRVYGPVTWVRKADPEGSFIRHYLPVLARMPSKYIYEPWKAPLAVQKAAGCRVGDGLDYPLPMVDHAVVSKVNTDRMAQAFRSGAAAEKGGGKAPAAGAGGGSAVTGKKGGKSGPAGGKGKVAAKPSGPPAWATAGASGGAASMGAAAKRDEGPPATSDGGGAGGLRTRSGRVVKKR</sequence>
<evidence type="ECO:0000313" key="2">
    <source>
        <dbReference type="Proteomes" id="UP000798662"/>
    </source>
</evidence>